<organism evidence="1">
    <name type="scientific">Salmonella derby</name>
    <dbReference type="NCBI Taxonomy" id="28144"/>
    <lineage>
        <taxon>Bacteria</taxon>
        <taxon>Pseudomonadati</taxon>
        <taxon>Pseudomonadota</taxon>
        <taxon>Gammaproteobacteria</taxon>
        <taxon>Enterobacterales</taxon>
        <taxon>Enterobacteriaceae</taxon>
        <taxon>Salmonella</taxon>
    </lineage>
</organism>
<comment type="caution">
    <text evidence="1">The sequence shown here is derived from an EMBL/GenBank/DDBJ whole genome shotgun (WGS) entry which is preliminary data.</text>
</comment>
<dbReference type="NCBIfam" id="TIGR01537">
    <property type="entry name" value="portal_HK97"/>
    <property type="match status" value="1"/>
</dbReference>
<accession>A0A735JGI7</accession>
<evidence type="ECO:0000313" key="1">
    <source>
        <dbReference type="EMBL" id="HAE6970434.1"/>
    </source>
</evidence>
<reference evidence="1" key="2">
    <citation type="submission" date="2018-07" db="EMBL/GenBank/DDBJ databases">
        <authorList>
            <consortium name="NCBI Pathogen Detection Project"/>
        </authorList>
    </citation>
    <scope>NUCLEOTIDE SEQUENCE</scope>
    <source>
        <strain evidence="1">NVSL 5558</strain>
    </source>
</reference>
<feature type="non-terminal residue" evidence="1">
    <location>
        <position position="1"/>
    </location>
</feature>
<protein>
    <submittedName>
        <fullName evidence="1">Phage portal protein</fullName>
    </submittedName>
</protein>
<gene>
    <name evidence="1" type="ORF">GNB73_004756</name>
</gene>
<proteinExistence type="predicted"/>
<reference evidence="1" key="1">
    <citation type="journal article" date="2018" name="Genome Biol.">
        <title>SKESA: strategic k-mer extension for scrupulous assemblies.</title>
        <authorList>
            <person name="Souvorov A."/>
            <person name="Agarwala R."/>
            <person name="Lipman D.J."/>
        </authorList>
    </citation>
    <scope>NUCLEOTIDE SEQUENCE</scope>
    <source>
        <strain evidence="1">NVSL 5558</strain>
    </source>
</reference>
<dbReference type="AlphaFoldDB" id="A0A735JGI7"/>
<dbReference type="Pfam" id="PF04860">
    <property type="entry name" value="Phage_portal"/>
    <property type="match status" value="1"/>
</dbReference>
<sequence length="197" mass="22171">SFIGSKNAGKLMVLENELTYQNVTMNPEAAQLLESRSFSIEEICRWFRVPPFMVGHTTKQSSWASSLEGMNLQFLTHTLRPLLVNIEQEIGRCLLDSDDDVFAEFSVEGLLRADSAGRAAYYTSALQNGWMSRNDVRRLENMPPIEGGDIYTVQLNLTQLKNLESVNPAVQALAVRELHNHVFPDIPYEQSPLKQAA</sequence>
<dbReference type="InterPro" id="IPR006427">
    <property type="entry name" value="Portal_HK97"/>
</dbReference>
<dbReference type="EMBL" id="DAASTN010000054">
    <property type="protein sequence ID" value="HAE6970434.1"/>
    <property type="molecule type" value="Genomic_DNA"/>
</dbReference>
<name>A0A735JGI7_SALDE</name>
<dbReference type="InterPro" id="IPR006944">
    <property type="entry name" value="Phage/GTA_portal"/>
</dbReference>